<dbReference type="InterPro" id="IPR038721">
    <property type="entry name" value="IS701-like_DDE_dom"/>
</dbReference>
<name>A0A0E3QKM4_METBA</name>
<evidence type="ECO:0000259" key="1">
    <source>
        <dbReference type="Pfam" id="PF13546"/>
    </source>
</evidence>
<dbReference type="SUPFAM" id="SSF53098">
    <property type="entry name" value="Ribonuclease H-like"/>
    <property type="match status" value="1"/>
</dbReference>
<dbReference type="Proteomes" id="UP000033038">
    <property type="component" value="Chromosome"/>
</dbReference>
<dbReference type="EMBL" id="CP009526">
    <property type="protein sequence ID" value="AKB51452.1"/>
    <property type="molecule type" value="Genomic_DNA"/>
</dbReference>
<reference evidence="2 3" key="1">
    <citation type="submission" date="2014-07" db="EMBL/GenBank/DDBJ databases">
        <title>Methanogenic archaea and the global carbon cycle.</title>
        <authorList>
            <person name="Henriksen J.R."/>
            <person name="Luke J."/>
            <person name="Reinhart S."/>
            <person name="Benedict M.N."/>
            <person name="Youngblut N.D."/>
            <person name="Metcalf M.E."/>
            <person name="Whitaker R.J."/>
            <person name="Metcalf W.W."/>
        </authorList>
    </citation>
    <scope>NUCLEOTIDE SEQUENCE [LARGE SCALE GENOMIC DNA]</scope>
    <source>
        <strain evidence="2 3">Wiesmoor</strain>
    </source>
</reference>
<evidence type="ECO:0000313" key="3">
    <source>
        <dbReference type="Proteomes" id="UP000033038"/>
    </source>
</evidence>
<dbReference type="KEGG" id="mbw:MSBRW_2199"/>
<accession>A0A0E3QKM4</accession>
<dbReference type="Pfam" id="PF13546">
    <property type="entry name" value="DDE_5"/>
    <property type="match status" value="1"/>
</dbReference>
<organism evidence="2 3">
    <name type="scientific">Methanosarcina barkeri str. Wiesmoor</name>
    <dbReference type="NCBI Taxonomy" id="1434109"/>
    <lineage>
        <taxon>Archaea</taxon>
        <taxon>Methanobacteriati</taxon>
        <taxon>Methanobacteriota</taxon>
        <taxon>Stenosarchaea group</taxon>
        <taxon>Methanomicrobia</taxon>
        <taxon>Methanosarcinales</taxon>
        <taxon>Methanosarcinaceae</taxon>
        <taxon>Methanosarcina</taxon>
    </lineage>
</organism>
<dbReference type="InterPro" id="IPR012337">
    <property type="entry name" value="RNaseH-like_sf"/>
</dbReference>
<dbReference type="AlphaFoldDB" id="A0A0E3QKM4"/>
<evidence type="ECO:0000313" key="2">
    <source>
        <dbReference type="EMBL" id="AKB51452.1"/>
    </source>
</evidence>
<dbReference type="HOGENOM" id="CLU_071602_3_0_2"/>
<proteinExistence type="predicted"/>
<protein>
    <recommendedName>
        <fullName evidence="1">Transposase IS701-like DDE domain-containing protein</fullName>
    </recommendedName>
</protein>
<sequence>MDINPPKCNDIDYINFFIAASNVFSCTEAARCYPNVANAPSHDAFTHCLQRQPQDTEALWEEVKSHVKLEEGFLIVDDSTLDKPYAEEIAFVRRMWSGKHHRTVKRICLVSLVWTDGKTVIPIDFRIYNIDEDDKTKNDHFRDMLDKAEKHGFKPEFILFDTWYASVKNLKAIRKKEWHFLTRLKSNHLANKVKK</sequence>
<dbReference type="PATRIC" id="fig|1434109.4.peg.2831"/>
<feature type="domain" description="Transposase IS701-like DDE" evidence="1">
    <location>
        <begin position="41"/>
        <end position="188"/>
    </location>
</feature>
<gene>
    <name evidence="2" type="ORF">MSBRW_2199</name>
</gene>